<dbReference type="Gene3D" id="3.30.465.10">
    <property type="match status" value="2"/>
</dbReference>
<dbReference type="GO" id="GO:0071949">
    <property type="term" value="F:FAD binding"/>
    <property type="evidence" value="ECO:0007669"/>
    <property type="project" value="InterPro"/>
</dbReference>
<accession>W4K6R1</accession>
<keyword evidence="2" id="KW-0560">Oxidoreductase</keyword>
<dbReference type="Pfam" id="PF01565">
    <property type="entry name" value="FAD_binding_4"/>
    <property type="match status" value="1"/>
</dbReference>
<dbReference type="SUPFAM" id="SSF56176">
    <property type="entry name" value="FAD-binding/transporter-associated domain-like"/>
    <property type="match status" value="1"/>
</dbReference>
<dbReference type="InterPro" id="IPR006094">
    <property type="entry name" value="Oxid_FAD_bind_N"/>
</dbReference>
<name>W4K6R1_HETIT</name>
<evidence type="ECO:0000256" key="3">
    <source>
        <dbReference type="SAM" id="SignalP"/>
    </source>
</evidence>
<proteinExistence type="inferred from homology"/>
<dbReference type="STRING" id="747525.W4K6R1"/>
<dbReference type="PANTHER" id="PTHR13878">
    <property type="entry name" value="GULONOLACTONE OXIDASE"/>
    <property type="match status" value="1"/>
</dbReference>
<dbReference type="InterPro" id="IPR016166">
    <property type="entry name" value="FAD-bd_PCMH"/>
</dbReference>
<dbReference type="AlphaFoldDB" id="W4K6R1"/>
<dbReference type="eggNOG" id="ENOG502QU1B">
    <property type="taxonomic scope" value="Eukaryota"/>
</dbReference>
<dbReference type="Pfam" id="PF08031">
    <property type="entry name" value="BBE"/>
    <property type="match status" value="1"/>
</dbReference>
<dbReference type="EMBL" id="KI925458">
    <property type="protein sequence ID" value="ETW81429.1"/>
    <property type="molecule type" value="Genomic_DNA"/>
</dbReference>
<keyword evidence="6" id="KW-1185">Reference proteome</keyword>
<evidence type="ECO:0000256" key="2">
    <source>
        <dbReference type="ARBA" id="ARBA00023002"/>
    </source>
</evidence>
<dbReference type="GeneID" id="20677587"/>
<evidence type="ECO:0000256" key="1">
    <source>
        <dbReference type="ARBA" id="ARBA00005466"/>
    </source>
</evidence>
<dbReference type="InParanoid" id="W4K6R1"/>
<keyword evidence="3" id="KW-0732">Signal</keyword>
<feature type="chain" id="PRO_5004844044" description="FAD-binding PCMH-type domain-containing protein" evidence="3">
    <location>
        <begin position="22"/>
        <end position="568"/>
    </location>
</feature>
<feature type="signal peptide" evidence="3">
    <location>
        <begin position="1"/>
        <end position="21"/>
    </location>
</feature>
<dbReference type="HOGENOM" id="CLU_018354_4_0_1"/>
<dbReference type="InterPro" id="IPR012951">
    <property type="entry name" value="BBE"/>
</dbReference>
<dbReference type="OrthoDB" id="9983560at2759"/>
<reference evidence="5 6" key="1">
    <citation type="journal article" date="2012" name="New Phytol.">
        <title>Insight into trade-off between wood decay and parasitism from the genome of a fungal forest pathogen.</title>
        <authorList>
            <person name="Olson A."/>
            <person name="Aerts A."/>
            <person name="Asiegbu F."/>
            <person name="Belbahri L."/>
            <person name="Bouzid O."/>
            <person name="Broberg A."/>
            <person name="Canback B."/>
            <person name="Coutinho P.M."/>
            <person name="Cullen D."/>
            <person name="Dalman K."/>
            <person name="Deflorio G."/>
            <person name="van Diepen L.T."/>
            <person name="Dunand C."/>
            <person name="Duplessis S."/>
            <person name="Durling M."/>
            <person name="Gonthier P."/>
            <person name="Grimwood J."/>
            <person name="Fossdal C.G."/>
            <person name="Hansson D."/>
            <person name="Henrissat B."/>
            <person name="Hietala A."/>
            <person name="Himmelstrand K."/>
            <person name="Hoffmeister D."/>
            <person name="Hogberg N."/>
            <person name="James T.Y."/>
            <person name="Karlsson M."/>
            <person name="Kohler A."/>
            <person name="Kues U."/>
            <person name="Lee Y.H."/>
            <person name="Lin Y.C."/>
            <person name="Lind M."/>
            <person name="Lindquist E."/>
            <person name="Lombard V."/>
            <person name="Lucas S."/>
            <person name="Lunden K."/>
            <person name="Morin E."/>
            <person name="Murat C."/>
            <person name="Park J."/>
            <person name="Raffaello T."/>
            <person name="Rouze P."/>
            <person name="Salamov A."/>
            <person name="Schmutz J."/>
            <person name="Solheim H."/>
            <person name="Stahlberg J."/>
            <person name="Velez H."/>
            <person name="de Vries R.P."/>
            <person name="Wiebenga A."/>
            <person name="Woodward S."/>
            <person name="Yakovlev I."/>
            <person name="Garbelotto M."/>
            <person name="Martin F."/>
            <person name="Grigoriev I.V."/>
            <person name="Stenlid J."/>
        </authorList>
    </citation>
    <scope>NUCLEOTIDE SEQUENCE [LARGE SCALE GENOMIC DNA]</scope>
    <source>
        <strain evidence="5 6">TC 32-1</strain>
    </source>
</reference>
<dbReference type="InterPro" id="IPR036318">
    <property type="entry name" value="FAD-bd_PCMH-like_sf"/>
</dbReference>
<dbReference type="InterPro" id="IPR050432">
    <property type="entry name" value="FAD-linked_Oxidoreductases_BP"/>
</dbReference>
<dbReference type="InterPro" id="IPR016169">
    <property type="entry name" value="FAD-bd_PCMH_sub2"/>
</dbReference>
<feature type="domain" description="FAD-binding PCMH-type" evidence="4">
    <location>
        <begin position="121"/>
        <end position="302"/>
    </location>
</feature>
<dbReference type="GO" id="GO:0016491">
    <property type="term" value="F:oxidoreductase activity"/>
    <property type="evidence" value="ECO:0007669"/>
    <property type="project" value="UniProtKB-KW"/>
</dbReference>
<organism evidence="5 6">
    <name type="scientific">Heterobasidion irregulare (strain TC 32-1)</name>
    <dbReference type="NCBI Taxonomy" id="747525"/>
    <lineage>
        <taxon>Eukaryota</taxon>
        <taxon>Fungi</taxon>
        <taxon>Dikarya</taxon>
        <taxon>Basidiomycota</taxon>
        <taxon>Agaricomycotina</taxon>
        <taxon>Agaricomycetes</taxon>
        <taxon>Russulales</taxon>
        <taxon>Bondarzewiaceae</taxon>
        <taxon>Heterobasidion</taxon>
        <taxon>Heterobasidion annosum species complex</taxon>
    </lineage>
</organism>
<dbReference type="Proteomes" id="UP000030671">
    <property type="component" value="Unassembled WGS sequence"/>
</dbReference>
<evidence type="ECO:0000313" key="6">
    <source>
        <dbReference type="Proteomes" id="UP000030671"/>
    </source>
</evidence>
<dbReference type="RefSeq" id="XP_009546076.1">
    <property type="nucleotide sequence ID" value="XM_009547781.1"/>
</dbReference>
<protein>
    <recommendedName>
        <fullName evidence="4">FAD-binding PCMH-type domain-containing protein</fullName>
    </recommendedName>
</protein>
<dbReference type="PROSITE" id="PS51387">
    <property type="entry name" value="FAD_PCMH"/>
    <property type="match status" value="1"/>
</dbReference>
<evidence type="ECO:0000259" key="4">
    <source>
        <dbReference type="PROSITE" id="PS51387"/>
    </source>
</evidence>
<gene>
    <name evidence="5" type="ORF">HETIRDRAFT_474849</name>
</gene>
<comment type="similarity">
    <text evidence="1">Belongs to the oxygen-dependent FAD-linked oxidoreductase family.</text>
</comment>
<dbReference type="KEGG" id="hir:HETIRDRAFT_474849"/>
<sequence>MNRPSLPFACLLLCIGRVALASCAQYPCHASSSDWEELGKRVNGRLFPGIPFSQPCFENHNSSDCHDVEMGYTNDTFRSQYFGAYVNTNWEACQATGSSCLLDYRDPTDIAPVLPPNKCSLGSVPNYYIDVRTHEDVAAAFEFSKKTKVLLVIKNTGHDYKGRSSGPNTLALWTHNLKNISYNPEFIPEGCTTPTPGVTVGAGIQWGEAYAFAEAHNITIVGGSDKGVGVSGGWLQGGGHGALTNTMGMGVDRVLQFKVVTPDGQYRIANACQNQDLFFALRGGGGGTFGVVLESTTLASPPVTLQVVVVTWTNPNSTLTESLWSILVDNAVKWADEGWGGFVAGQSVIYLTPALNKEQASESMKPVIDFGGKLEQDGVAGAQLLVLEFPSWYTFFNTFANTDSADIGENLALASRLIPRANFGTPSSRTELLSALLNAHTIAPGLRFLVSPPTSFKGDGETSVTEAWRDSIYHITLVENWLWNATTEEMKGHYRDASRAIDFLRNITPDAAYSNEADVHEPNHEVAFWGSNYPKLLSIKHKYDPDHLLDCWHCVGWNAHSLRFSCYI</sequence>
<evidence type="ECO:0000313" key="5">
    <source>
        <dbReference type="EMBL" id="ETW81429.1"/>
    </source>
</evidence>
<dbReference type="PANTHER" id="PTHR13878:SF91">
    <property type="entry name" value="FAD BINDING DOMAIN PROTEIN (AFU_ORTHOLOGUE AFUA_6G12070)-RELATED"/>
    <property type="match status" value="1"/>
</dbReference>